<keyword evidence="2 5" id="KW-0812">Transmembrane</keyword>
<dbReference type="GeneTree" id="ENSGT00940000158153"/>
<protein>
    <recommendedName>
        <fullName evidence="8">Tetraspanin</fullName>
    </recommendedName>
</protein>
<evidence type="ECO:0000256" key="5">
    <source>
        <dbReference type="SAM" id="Phobius"/>
    </source>
</evidence>
<proteinExistence type="predicted"/>
<dbReference type="Bgee" id="ENSGACG00000018852">
    <property type="expression patterns" value="Expressed in liver and 12 other cell types or tissues"/>
</dbReference>
<dbReference type="GO" id="GO:0005886">
    <property type="term" value="C:plasma membrane"/>
    <property type="evidence" value="ECO:0007669"/>
    <property type="project" value="TreeGrafter"/>
</dbReference>
<keyword evidence="7" id="KW-1185">Reference proteome</keyword>
<dbReference type="InterPro" id="IPR008952">
    <property type="entry name" value="Tetraspanin_EC2_sf"/>
</dbReference>
<evidence type="ECO:0008006" key="8">
    <source>
        <dbReference type="Google" id="ProtNLM"/>
    </source>
</evidence>
<accession>G3Q4X1</accession>
<feature type="transmembrane region" description="Helical" evidence="5">
    <location>
        <begin position="213"/>
        <end position="233"/>
    </location>
</feature>
<dbReference type="AlphaFoldDB" id="G3Q4X1"/>
<evidence type="ECO:0000313" key="6">
    <source>
        <dbReference type="Ensembl" id="ENSGACP00000024925.2"/>
    </source>
</evidence>
<sequence>MGRANVCLKRCYYGAITLIAILSGLMLAATLFSHGHLHNHDEIEIMIPSIYSLYGICIITLILVFLGVYGASKKKKWALIVFVVGMILGSLVLIAVGIGGLARRSQEDENLKVHYLEMLPLSNASQSNIDALRFLQTELQCCGLDQGYLDWGYNIPESCLCTNKSTNPCVAAPANSSIFELKVDERHVLIYKEPCLPYMVAHVMVFLDTTMGILLGVILLWVLSVVLGIVLLCQMSKKEDVPVVVYSQQAKAGNYSPLANIVEHT</sequence>
<dbReference type="SUPFAM" id="SSF48652">
    <property type="entry name" value="Tetraspanin"/>
    <property type="match status" value="1"/>
</dbReference>
<name>G3Q4X1_GASAC</name>
<dbReference type="OMA" id="MPARNCK"/>
<evidence type="ECO:0000256" key="3">
    <source>
        <dbReference type="ARBA" id="ARBA00022989"/>
    </source>
</evidence>
<keyword evidence="4 5" id="KW-0472">Membrane</keyword>
<feature type="transmembrane region" description="Helical" evidence="5">
    <location>
        <begin position="45"/>
        <end position="70"/>
    </location>
</feature>
<keyword evidence="3 5" id="KW-1133">Transmembrane helix</keyword>
<feature type="transmembrane region" description="Helical" evidence="5">
    <location>
        <begin position="77"/>
        <end position="102"/>
    </location>
</feature>
<dbReference type="PRINTS" id="PR00259">
    <property type="entry name" value="TMFOUR"/>
</dbReference>
<evidence type="ECO:0000313" key="7">
    <source>
        <dbReference type="Proteomes" id="UP000007635"/>
    </source>
</evidence>
<dbReference type="Gene3D" id="1.10.1450.10">
    <property type="entry name" value="Tetraspanin"/>
    <property type="match status" value="1"/>
</dbReference>
<dbReference type="Proteomes" id="UP000007635">
    <property type="component" value="Chromosome IV"/>
</dbReference>
<dbReference type="RefSeq" id="XP_040030702.1">
    <property type="nucleotide sequence ID" value="XM_040174768.1"/>
</dbReference>
<evidence type="ECO:0000256" key="1">
    <source>
        <dbReference type="ARBA" id="ARBA00004141"/>
    </source>
</evidence>
<dbReference type="InParanoid" id="G3Q4X1"/>
<dbReference type="KEGG" id="gat:120818028"/>
<dbReference type="eggNOG" id="KOG3882">
    <property type="taxonomic scope" value="Eukaryota"/>
</dbReference>
<feature type="transmembrane region" description="Helical" evidence="5">
    <location>
        <begin position="12"/>
        <end position="33"/>
    </location>
</feature>
<reference evidence="6 7" key="1">
    <citation type="journal article" date="2021" name="G3 (Bethesda)">
        <title>Improved contiguity of the threespine stickleback genome using long-read sequencing.</title>
        <authorList>
            <person name="Nath S."/>
            <person name="Shaw D.E."/>
            <person name="White M.A."/>
        </authorList>
    </citation>
    <scope>NUCLEOTIDE SEQUENCE [LARGE SCALE GENOMIC DNA]</scope>
    <source>
        <strain evidence="6 7">Lake Benthic</strain>
    </source>
</reference>
<dbReference type="STRING" id="69293.ENSGACP00000024925"/>
<reference evidence="6" key="3">
    <citation type="submission" date="2025-09" db="UniProtKB">
        <authorList>
            <consortium name="Ensembl"/>
        </authorList>
    </citation>
    <scope>IDENTIFICATION</scope>
</reference>
<dbReference type="InterPro" id="IPR018499">
    <property type="entry name" value="Tetraspanin/Peripherin"/>
</dbReference>
<dbReference type="Ensembl" id="ENSGACT00000024974.2">
    <property type="protein sequence ID" value="ENSGACP00000024925.2"/>
    <property type="gene ID" value="ENSGACG00000018852.2"/>
</dbReference>
<dbReference type="PANTHER" id="PTHR19282:SF544">
    <property type="entry name" value="TETRASPANIN"/>
    <property type="match status" value="1"/>
</dbReference>
<reference evidence="6" key="2">
    <citation type="submission" date="2025-08" db="UniProtKB">
        <authorList>
            <consortium name="Ensembl"/>
        </authorList>
    </citation>
    <scope>IDENTIFICATION</scope>
</reference>
<dbReference type="GeneID" id="120818028"/>
<organism evidence="6 7">
    <name type="scientific">Gasterosteus aculeatus aculeatus</name>
    <name type="common">three-spined stickleback</name>
    <dbReference type="NCBI Taxonomy" id="481459"/>
    <lineage>
        <taxon>Eukaryota</taxon>
        <taxon>Metazoa</taxon>
        <taxon>Chordata</taxon>
        <taxon>Craniata</taxon>
        <taxon>Vertebrata</taxon>
        <taxon>Euteleostomi</taxon>
        <taxon>Actinopterygii</taxon>
        <taxon>Neopterygii</taxon>
        <taxon>Teleostei</taxon>
        <taxon>Neoteleostei</taxon>
        <taxon>Acanthomorphata</taxon>
        <taxon>Eupercaria</taxon>
        <taxon>Perciformes</taxon>
        <taxon>Cottioidei</taxon>
        <taxon>Gasterosteales</taxon>
        <taxon>Gasterosteidae</taxon>
        <taxon>Gasterosteus</taxon>
    </lineage>
</organism>
<comment type="subcellular location">
    <subcellularLocation>
        <location evidence="1">Membrane</location>
        <topology evidence="1">Multi-pass membrane protein</topology>
    </subcellularLocation>
</comment>
<evidence type="ECO:0000256" key="4">
    <source>
        <dbReference type="ARBA" id="ARBA00023136"/>
    </source>
</evidence>
<evidence type="ECO:0000256" key="2">
    <source>
        <dbReference type="ARBA" id="ARBA00022692"/>
    </source>
</evidence>
<dbReference type="Pfam" id="PF00335">
    <property type="entry name" value="Tetraspanin"/>
    <property type="match status" value="1"/>
</dbReference>
<dbReference type="PANTHER" id="PTHR19282">
    <property type="entry name" value="TETRASPANIN"/>
    <property type="match status" value="1"/>
</dbReference>